<keyword evidence="4 5" id="KW-0238">DNA-binding</keyword>
<feature type="compositionally biased region" description="Polar residues" evidence="6">
    <location>
        <begin position="965"/>
        <end position="984"/>
    </location>
</feature>
<evidence type="ECO:0000259" key="8">
    <source>
        <dbReference type="PROSITE" id="PS50827"/>
    </source>
</evidence>
<protein>
    <submittedName>
        <fullName evidence="10">DDT domain</fullName>
    </submittedName>
</protein>
<feature type="compositionally biased region" description="Basic and acidic residues" evidence="6">
    <location>
        <begin position="7"/>
        <end position="28"/>
    </location>
</feature>
<dbReference type="GO" id="GO:0003677">
    <property type="term" value="F:DNA binding"/>
    <property type="evidence" value="ECO:0007669"/>
    <property type="project" value="UniProtKB-UniRule"/>
</dbReference>
<organism evidence="10 11">
    <name type="scientific">Musa troglodytarum</name>
    <name type="common">fe'i banana</name>
    <dbReference type="NCBI Taxonomy" id="320322"/>
    <lineage>
        <taxon>Eukaryota</taxon>
        <taxon>Viridiplantae</taxon>
        <taxon>Streptophyta</taxon>
        <taxon>Embryophyta</taxon>
        <taxon>Tracheophyta</taxon>
        <taxon>Spermatophyta</taxon>
        <taxon>Magnoliopsida</taxon>
        <taxon>Liliopsida</taxon>
        <taxon>Zingiberales</taxon>
        <taxon>Musaceae</taxon>
        <taxon>Musa</taxon>
    </lineage>
</organism>
<keyword evidence="11" id="KW-1185">Reference proteome</keyword>
<feature type="region of interest" description="Disordered" evidence="6">
    <location>
        <begin position="877"/>
        <end position="989"/>
    </location>
</feature>
<dbReference type="CDD" id="cd00086">
    <property type="entry name" value="homeodomain"/>
    <property type="match status" value="1"/>
</dbReference>
<feature type="region of interest" description="Disordered" evidence="6">
    <location>
        <begin position="1669"/>
        <end position="1765"/>
    </location>
</feature>
<feature type="region of interest" description="Disordered" evidence="6">
    <location>
        <begin position="1784"/>
        <end position="1803"/>
    </location>
</feature>
<feature type="compositionally biased region" description="Acidic residues" evidence="6">
    <location>
        <begin position="888"/>
        <end position="915"/>
    </location>
</feature>
<feature type="DNA-binding region" description="Homeobox" evidence="4">
    <location>
        <begin position="27"/>
        <end position="86"/>
    </location>
</feature>
<evidence type="ECO:0000313" key="11">
    <source>
        <dbReference type="Proteomes" id="UP001055439"/>
    </source>
</evidence>
<dbReference type="Pfam" id="PF15612">
    <property type="entry name" value="WHIM1"/>
    <property type="match status" value="1"/>
</dbReference>
<feature type="compositionally biased region" description="Polar residues" evidence="6">
    <location>
        <begin position="314"/>
        <end position="323"/>
    </location>
</feature>
<feature type="region of interest" description="Disordered" evidence="6">
    <location>
        <begin position="85"/>
        <end position="146"/>
    </location>
</feature>
<feature type="domain" description="Homeobox" evidence="7">
    <location>
        <begin position="25"/>
        <end position="85"/>
    </location>
</feature>
<dbReference type="InterPro" id="IPR028941">
    <property type="entry name" value="WHIM2_dom"/>
</dbReference>
<evidence type="ECO:0000256" key="3">
    <source>
        <dbReference type="ARBA" id="ARBA00023242"/>
    </source>
</evidence>
<accession>A0A9E7HH31</accession>
<dbReference type="SUPFAM" id="SSF46689">
    <property type="entry name" value="Homeodomain-like"/>
    <property type="match status" value="1"/>
</dbReference>
<dbReference type="InterPro" id="IPR044977">
    <property type="entry name" value="RLT1-3"/>
</dbReference>
<evidence type="ECO:0000256" key="1">
    <source>
        <dbReference type="ARBA" id="ARBA00004123"/>
    </source>
</evidence>
<dbReference type="EMBL" id="CP097510">
    <property type="protein sequence ID" value="URE29628.1"/>
    <property type="molecule type" value="Genomic_DNA"/>
</dbReference>
<dbReference type="PANTHER" id="PTHR36968:SF5">
    <property type="entry name" value="HOMEOBOX-DDT DOMAIN PROTEIN RLT2"/>
    <property type="match status" value="1"/>
</dbReference>
<name>A0A9E7HH31_9LILI</name>
<dbReference type="InterPro" id="IPR018501">
    <property type="entry name" value="DDT_dom"/>
</dbReference>
<feature type="compositionally biased region" description="Acidic residues" evidence="6">
    <location>
        <begin position="1887"/>
        <end position="1916"/>
    </location>
</feature>
<keyword evidence="2" id="KW-0804">Transcription</keyword>
<feature type="region of interest" description="Disordered" evidence="6">
    <location>
        <begin position="1813"/>
        <end position="1926"/>
    </location>
</feature>
<dbReference type="Gene3D" id="1.10.10.60">
    <property type="entry name" value="Homeodomain-like"/>
    <property type="match status" value="1"/>
</dbReference>
<feature type="compositionally biased region" description="Pro residues" evidence="6">
    <location>
        <begin position="100"/>
        <end position="111"/>
    </location>
</feature>
<reference evidence="10" key="1">
    <citation type="submission" date="2022-05" db="EMBL/GenBank/DDBJ databases">
        <title>The Musa troglodytarum L. genome provides insights into the mechanism of non-climacteric behaviour and enrichment of carotenoids.</title>
        <authorList>
            <person name="Wang J."/>
        </authorList>
    </citation>
    <scope>NUCLEOTIDE SEQUENCE</scope>
    <source>
        <tissue evidence="10">Leaf</tissue>
    </source>
</reference>
<gene>
    <name evidence="10" type="ORF">MUK42_16982</name>
</gene>
<proteinExistence type="predicted"/>
<dbReference type="InterPro" id="IPR028942">
    <property type="entry name" value="WHIM1_dom"/>
</dbReference>
<dbReference type="SMART" id="SM00571">
    <property type="entry name" value="DDT"/>
    <property type="match status" value="1"/>
</dbReference>
<dbReference type="Pfam" id="PF15613">
    <property type="entry name" value="WSD"/>
    <property type="match status" value="1"/>
</dbReference>
<dbReference type="Pfam" id="PF02791">
    <property type="entry name" value="DDT"/>
    <property type="match status" value="1"/>
</dbReference>
<dbReference type="Pfam" id="PF00046">
    <property type="entry name" value="Homeodomain"/>
    <property type="match status" value="1"/>
</dbReference>
<evidence type="ECO:0000259" key="9">
    <source>
        <dbReference type="PROSITE" id="PS51913"/>
    </source>
</evidence>
<dbReference type="InterPro" id="IPR007759">
    <property type="entry name" value="Asxl_HARE-HTH"/>
</dbReference>
<evidence type="ECO:0000256" key="4">
    <source>
        <dbReference type="PROSITE-ProRule" id="PRU00108"/>
    </source>
</evidence>
<dbReference type="PROSITE" id="PS50827">
    <property type="entry name" value="DDT"/>
    <property type="match status" value="1"/>
</dbReference>
<feature type="compositionally biased region" description="Acidic residues" evidence="6">
    <location>
        <begin position="1856"/>
        <end position="1879"/>
    </location>
</feature>
<feature type="region of interest" description="Disordered" evidence="6">
    <location>
        <begin position="450"/>
        <end position="485"/>
    </location>
</feature>
<feature type="compositionally biased region" description="Basic and acidic residues" evidence="6">
    <location>
        <begin position="916"/>
        <end position="932"/>
    </location>
</feature>
<keyword evidence="4 5" id="KW-0371">Homeobox</keyword>
<feature type="domain" description="DDT" evidence="8">
    <location>
        <begin position="602"/>
        <end position="661"/>
    </location>
</feature>
<dbReference type="GO" id="GO:0005634">
    <property type="term" value="C:nucleus"/>
    <property type="evidence" value="ECO:0007669"/>
    <property type="project" value="UniProtKB-SubCell"/>
</dbReference>
<feature type="compositionally biased region" description="Basic residues" evidence="6">
    <location>
        <begin position="1692"/>
        <end position="1710"/>
    </location>
</feature>
<feature type="region of interest" description="Disordered" evidence="6">
    <location>
        <begin position="314"/>
        <end position="333"/>
    </location>
</feature>
<evidence type="ECO:0000256" key="2">
    <source>
        <dbReference type="ARBA" id="ARBA00023163"/>
    </source>
</evidence>
<dbReference type="SMART" id="SM00389">
    <property type="entry name" value="HOX"/>
    <property type="match status" value="1"/>
</dbReference>
<dbReference type="InterPro" id="IPR001356">
    <property type="entry name" value="HD"/>
</dbReference>
<dbReference type="PROSITE" id="PS51913">
    <property type="entry name" value="HTH_HARE"/>
    <property type="match status" value="1"/>
</dbReference>
<dbReference type="PANTHER" id="PTHR36968">
    <property type="entry name" value="HOMEOBOX-DDT DOMAIN PROTEIN RLT2"/>
    <property type="match status" value="1"/>
</dbReference>
<dbReference type="Pfam" id="PF05066">
    <property type="entry name" value="HARE-HTH"/>
    <property type="match status" value="1"/>
</dbReference>
<feature type="compositionally biased region" description="Low complexity" evidence="6">
    <location>
        <begin position="114"/>
        <end position="129"/>
    </location>
</feature>
<dbReference type="PROSITE" id="PS50071">
    <property type="entry name" value="HOMEOBOX_2"/>
    <property type="match status" value="1"/>
</dbReference>
<feature type="region of interest" description="Disordered" evidence="6">
    <location>
        <begin position="1"/>
        <end position="36"/>
    </location>
</feature>
<dbReference type="Proteomes" id="UP001055439">
    <property type="component" value="Chromosome 8"/>
</dbReference>
<evidence type="ECO:0000313" key="10">
    <source>
        <dbReference type="EMBL" id="URE29628.1"/>
    </source>
</evidence>
<comment type="subcellular location">
    <subcellularLocation>
        <location evidence="1 4 5">Nucleus</location>
    </subcellularLocation>
</comment>
<evidence type="ECO:0000256" key="5">
    <source>
        <dbReference type="RuleBase" id="RU000682"/>
    </source>
</evidence>
<dbReference type="GO" id="GO:0006357">
    <property type="term" value="P:regulation of transcription by RNA polymerase II"/>
    <property type="evidence" value="ECO:0007669"/>
    <property type="project" value="InterPro"/>
</dbReference>
<feature type="domain" description="HTH HARE-type" evidence="9">
    <location>
        <begin position="784"/>
        <end position="853"/>
    </location>
</feature>
<evidence type="ECO:0000256" key="6">
    <source>
        <dbReference type="SAM" id="MobiDB-lite"/>
    </source>
</evidence>
<feature type="region of interest" description="Disordered" evidence="6">
    <location>
        <begin position="354"/>
        <end position="373"/>
    </location>
</feature>
<dbReference type="OrthoDB" id="6159439at2759"/>
<keyword evidence="3 4" id="KW-0539">Nucleus</keyword>
<feature type="compositionally biased region" description="Basic residues" evidence="6">
    <location>
        <begin position="1736"/>
        <end position="1759"/>
    </location>
</feature>
<feature type="compositionally biased region" description="Basic and acidic residues" evidence="6">
    <location>
        <begin position="1842"/>
        <end position="1851"/>
    </location>
</feature>
<dbReference type="InterPro" id="IPR009057">
    <property type="entry name" value="Homeodomain-like_sf"/>
</dbReference>
<sequence>MEVGDGGEEKPPPPEGWKKPPAEGGDKPPKRKMKTPYQLEILEKTYAVEAYPSETLRAELSVKTGLSDRQLQMWFCHRRLKDRKFPPTRRQRRDDDSLPLTPPPPVLPPPNDMLSSESGGVGLSSSPFSGGLGSSGESRRPVPRAAARIGTDMSALGRRYYDPQGLLPAPPTQLTMGELRILASVEAQLGEPLRQDGPVLGVEFDPLPPGAFGAPIEMPAQQNQTVRPYDGNMFERHDAKAMKASSFLCSMEHLLSSSSNGKRKTTASGSHIIHPQMGSRAPHEYQFLPEQPSVRSEAYDRISQSHYYDSPVDVSSTRVTSLPSGGKTLHGNDQEAPSYTFQGQMSSASLLSHQGRQQTIPSISTDCDSTHSNSFQVPASDTQFGTHQAMGLENPYFSSDRRILRDEDFSRLERKRKSDEARIAKEVEAHEKRIRKELEKQDILRRKREEQMRREMERHDRERRKEEERMMREKQREEERFQREQRRENERREKFLLKESRRAEKLRQKEELRREKEAARLKAATERATARRIAREYMELIEDERLELMELATARKGFSSIFALDSDTLQQLDSFKSMLSAFPPSSVRLKRPFAVQPWADSDVNIANLLMVWKFLITFADVLGLWPFTLDEFVQALHDYDSRLLGEIHVALLKSIIKDIEDVARTPAMTLGASQSSTANPGGGHPHVVEGAYAWGFNIRSWQRHLNYLTWPEILRQFALSTGFGPQLKKRNVERVCFPDENEGNDGGDIISTLRNGSAAENAAALMQERGYTHRRRSRHRLTPGTVKFAAFHVLSLEGSRGLTILEVADKIQKSGLRDLTTSKTPEASIAAALSRDTKLFERTAPSTYCVRSPYRKDPAEADAVLSAAREKIQVFQNALSDSEGAEKDTEDVDDAERDEDSEGDAADDPEVDDAVIDAKLDKDDPFTSELKDSTTSTLLGKETGGEIGVIPQTNFSNVEKGPTIPSENSRTMSTSHASQLPETHSNCHEENNTDMEETEIDENNLGESWVQGLSEGDYHELSVEERINALVALIGVAIEGNSIRVVLEERLEAASALKKQMWAEAQLDKRRFREEYSSRLQGAAFGGYKAETALTNGAREESQTPLDNVDKSNDGNLEAINNERFLEQNQVNYGNMSVGQDLTCADILPVQHYGYATEKSRSQLKSFIGHKAEQLYVYRSLPLGQDRRRNRYWQFSTSSSPNDPGSGRIFFESKDGHWRLIDSEEPDLYPHPDSSAATITVMLFLHPLFLPWYSVLVVTGIAELVAQQCLPPIIKPYVICVNIPPVCEELCENVHGNQKAHKGDMILLNFREESRCDVFDTLLAALDTRGIRESHLHSMLQRVEATFKESIRRSKKSFNSAVSVGDHVKLGVPKMLVSPDCSMELDSPSSTLCGLASDALEKSTSFKIELGQNEVEKTAALKRYRGFLRWMWKECYNPYMLCAMKYGKKRCSELLHTCDSCFQSFLAEERHCPFCHKTFKAFHNSDAIFPEHVALCETKRKSDPDWKPQLSDTTLPIGIQLLKAQLSMIEVSIPAEALQAFWTEGYRKSWAVKLHSSSSAEELFQILTLLESAIKQDFLSSNFETTTELLSSTTRVASEIIAAHSGSIPVLPWVPDTSAAVALRLLDLDSSISYMLQQKLEYHKEKEGDYIKLPSRYAVVNNMQEVEPMGTPDQLDYHNDGRWLDTGSGYRGRGRGSRGRGGRGRGRGGRGLRGSGSSSRVEFRTDNIGSFEKATRKYTRRGRTRGRGRRRGRRTIRPRQRSDNRVATIDKRSLLGSFITANSSSNQARIEESPASSGGEEWGLGEEAGKTYVEEDDNSAGFESDENGRASGDEYDDQAADSARDDYDEGKSTGLIDDETEEEDGGDMVDEEGEEDDVGGDGHDLDAYMDDDDDDEMRDNPEDVGDAEGNGDEDEGASSFSSEYSD</sequence>
<evidence type="ECO:0000259" key="7">
    <source>
        <dbReference type="PROSITE" id="PS50071"/>
    </source>
</evidence>